<proteinExistence type="predicted"/>
<dbReference type="SUPFAM" id="SSF49599">
    <property type="entry name" value="TRAF domain-like"/>
    <property type="match status" value="1"/>
</dbReference>
<feature type="domain" description="Ska2 N-terminal" evidence="2">
    <location>
        <begin position="1"/>
        <end position="91"/>
    </location>
</feature>
<dbReference type="PANTHER" id="PTHR36754:SF2">
    <property type="entry name" value="E3 UBIQUITIN-PROTEIN LIGASE TRIM37"/>
    <property type="match status" value="1"/>
</dbReference>
<dbReference type="GO" id="GO:0005778">
    <property type="term" value="C:peroxisomal membrane"/>
    <property type="evidence" value="ECO:0007669"/>
    <property type="project" value="TreeGrafter"/>
</dbReference>
<dbReference type="PANTHER" id="PTHR36754">
    <property type="entry name" value="E3 UBIQUITIN-PROTEIN LIGASE TRIM37"/>
    <property type="match status" value="1"/>
</dbReference>
<reference evidence="4" key="2">
    <citation type="submission" date="2017-12" db="EMBL/GenBank/DDBJ databases">
        <title>Genome sequence of the Bar-tailed Godwit (Limosa lapponica baueri).</title>
        <authorList>
            <person name="Lima N.C.B."/>
            <person name="Parody-Merino A.M."/>
            <person name="Battley P.F."/>
            <person name="Fidler A.E."/>
            <person name="Prosdocimi F."/>
        </authorList>
    </citation>
    <scope>NUCLEOTIDE SEQUENCE [LARGE SCALE GENOMIC DNA]</scope>
</reference>
<accession>A0A2I0TL15</accession>
<feature type="compositionally biased region" description="Acidic residues" evidence="1">
    <location>
        <begin position="382"/>
        <end position="393"/>
    </location>
</feature>
<dbReference type="OrthoDB" id="193920at2759"/>
<dbReference type="GO" id="GO:0051865">
    <property type="term" value="P:protein autoubiquitination"/>
    <property type="evidence" value="ECO:0007669"/>
    <property type="project" value="TreeGrafter"/>
</dbReference>
<evidence type="ECO:0000256" key="1">
    <source>
        <dbReference type="SAM" id="MobiDB-lite"/>
    </source>
</evidence>
<organism evidence="3 4">
    <name type="scientific">Limosa lapponica baueri</name>
    <dbReference type="NCBI Taxonomy" id="1758121"/>
    <lineage>
        <taxon>Eukaryota</taxon>
        <taxon>Metazoa</taxon>
        <taxon>Chordata</taxon>
        <taxon>Craniata</taxon>
        <taxon>Vertebrata</taxon>
        <taxon>Euteleostomi</taxon>
        <taxon>Archelosauria</taxon>
        <taxon>Archosauria</taxon>
        <taxon>Dinosauria</taxon>
        <taxon>Saurischia</taxon>
        <taxon>Theropoda</taxon>
        <taxon>Coelurosauria</taxon>
        <taxon>Aves</taxon>
        <taxon>Neognathae</taxon>
        <taxon>Neoaves</taxon>
        <taxon>Charadriiformes</taxon>
        <taxon>Scolopacidae</taxon>
        <taxon>Limosa</taxon>
    </lineage>
</organism>
<dbReference type="InterPro" id="IPR053003">
    <property type="entry name" value="TRIM_RBCC_E3_ubiq-ligases"/>
</dbReference>
<feature type="compositionally biased region" description="Low complexity" evidence="1">
    <location>
        <begin position="401"/>
        <end position="411"/>
    </location>
</feature>
<dbReference type="GO" id="GO:0061630">
    <property type="term" value="F:ubiquitin protein ligase activity"/>
    <property type="evidence" value="ECO:0007669"/>
    <property type="project" value="TreeGrafter"/>
</dbReference>
<dbReference type="GO" id="GO:0016235">
    <property type="term" value="C:aggresome"/>
    <property type="evidence" value="ECO:0007669"/>
    <property type="project" value="TreeGrafter"/>
</dbReference>
<dbReference type="InterPro" id="IPR008974">
    <property type="entry name" value="TRAF-like"/>
</dbReference>
<evidence type="ECO:0000313" key="3">
    <source>
        <dbReference type="EMBL" id="PKU34452.1"/>
    </source>
</evidence>
<protein>
    <submittedName>
        <fullName evidence="3">Spindle and kinetochore-associated protein 2</fullName>
    </submittedName>
</protein>
<dbReference type="GO" id="GO:0035098">
    <property type="term" value="C:ESC/E(Z) complex"/>
    <property type="evidence" value="ECO:0007669"/>
    <property type="project" value="TreeGrafter"/>
</dbReference>
<feature type="compositionally biased region" description="Basic and acidic residues" evidence="1">
    <location>
        <begin position="370"/>
        <end position="381"/>
    </location>
</feature>
<dbReference type="Proteomes" id="UP000233556">
    <property type="component" value="Unassembled WGS sequence"/>
</dbReference>
<keyword evidence="4" id="KW-1185">Reference proteome</keyword>
<dbReference type="EMBL" id="KZ509099">
    <property type="protein sequence ID" value="PKU34452.1"/>
    <property type="molecule type" value="Genomic_DNA"/>
</dbReference>
<name>A0A2I0TL15_LIMLA</name>
<dbReference type="GO" id="GO:0070842">
    <property type="term" value="P:aggresome assembly"/>
    <property type="evidence" value="ECO:0007669"/>
    <property type="project" value="TreeGrafter"/>
</dbReference>
<feature type="region of interest" description="Disordered" evidence="1">
    <location>
        <begin position="316"/>
        <end position="419"/>
    </location>
</feature>
<dbReference type="InterPro" id="IPR042091">
    <property type="entry name" value="Ska2_N"/>
</dbReference>
<dbReference type="Gene3D" id="2.60.210.10">
    <property type="entry name" value="Apoptosis, Tumor Necrosis Factor Receptor Associated Protein 2, Chain A"/>
    <property type="match status" value="1"/>
</dbReference>
<gene>
    <name evidence="3" type="ORF">llap_15245</name>
</gene>
<dbReference type="GO" id="GO:0005164">
    <property type="term" value="F:tumor necrosis factor receptor binding"/>
    <property type="evidence" value="ECO:0007669"/>
    <property type="project" value="TreeGrafter"/>
</dbReference>
<evidence type="ECO:0000313" key="4">
    <source>
        <dbReference type="Proteomes" id="UP000233556"/>
    </source>
</evidence>
<dbReference type="GO" id="GO:0031625">
    <property type="term" value="F:ubiquitin protein ligase binding"/>
    <property type="evidence" value="ECO:0007669"/>
    <property type="project" value="TreeGrafter"/>
</dbReference>
<dbReference type="GO" id="GO:0006513">
    <property type="term" value="P:protein monoubiquitination"/>
    <property type="evidence" value="ECO:0007669"/>
    <property type="project" value="TreeGrafter"/>
</dbReference>
<reference evidence="4" key="1">
    <citation type="submission" date="2017-11" db="EMBL/GenBank/DDBJ databases">
        <authorList>
            <person name="Lima N.C."/>
            <person name="Parody-Merino A.M."/>
            <person name="Battley P.F."/>
            <person name="Fidler A.E."/>
            <person name="Prosdocimi F."/>
        </authorList>
    </citation>
    <scope>NUCLEOTIDE SEQUENCE [LARGE SCALE GENOMIC DNA]</scope>
</reference>
<sequence length="564" mass="63275">MFQKAESDLDYIQHRLEFEIMKSLPDNPAAEENPVALLEELSVVKSRYKMLCAQLEKVSIEQKESMKGIRAALENTMKMVQALQQHADLEPFCSGSTGPGSAEEVQFKPLTEETLMTVPRSIRSTVKLADLNNLYRELFNHFIVNKNRAALSVSQMNKMNMKATDSRIQILKELAIVELDKQGNVKLVVALLKYSDVLFVWKNCVMHVCVLIAPSCAVSVVFGAPLQLRELVNCRWAEEVTQQLDTLQLCNLTKHEENEKDNELVPAYDSTTFVLENFSTLRQRADPVYSPPLQVSGLCWRLKVYPRLAIELSRTQKSRGISPPDTHLSPQNDDGAETRSKKSGQSTDVLLENVAAPGLVRDSKEEEEEKIQHEDFNHELSDGDLDIDLAGEDEVNHLDGSSSSASSTATSNTEENDIDEETMRVSHLFLGDVTALAAWFVYQHRRASSYSLKDRDQRRHQAMWRVPPDLKMLKRLKTQMAEVRSKMSDVKNQLSEVRSSNAGSCDGQPSFFSIEQGALAACGTESCSKLQEIGMELLTKSSVTSCYIRNCKCLEGWIPCLCGV</sequence>
<dbReference type="Gene3D" id="6.10.250.1380">
    <property type="match status" value="1"/>
</dbReference>
<dbReference type="Pfam" id="PF16740">
    <property type="entry name" value="SKA2"/>
    <property type="match status" value="1"/>
</dbReference>
<evidence type="ECO:0000259" key="2">
    <source>
        <dbReference type="Pfam" id="PF16740"/>
    </source>
</evidence>
<dbReference type="AlphaFoldDB" id="A0A2I0TL15"/>